<evidence type="ECO:0000313" key="2">
    <source>
        <dbReference type="EMBL" id="MCF4120400.1"/>
    </source>
</evidence>
<dbReference type="InterPro" id="IPR000601">
    <property type="entry name" value="PKD_dom"/>
</dbReference>
<reference evidence="2" key="1">
    <citation type="submission" date="2022-01" db="EMBL/GenBank/DDBJ databases">
        <title>Antribacter sp. nov., isolated from Guizhou of China.</title>
        <authorList>
            <person name="Chengliang C."/>
            <person name="Ya Z."/>
        </authorList>
    </citation>
    <scope>NUCLEOTIDE SEQUENCE</scope>
    <source>
        <strain evidence="2">KLBMP 9083</strain>
    </source>
</reference>
<dbReference type="Gene3D" id="2.60.40.10">
    <property type="entry name" value="Immunoglobulins"/>
    <property type="match status" value="1"/>
</dbReference>
<dbReference type="RefSeq" id="WP_236088170.1">
    <property type="nucleotide sequence ID" value="NZ_JAKGSG010000020.1"/>
</dbReference>
<organism evidence="2 3">
    <name type="scientific">Antribacter soli</name>
    <dbReference type="NCBI Taxonomy" id="2910976"/>
    <lineage>
        <taxon>Bacteria</taxon>
        <taxon>Bacillati</taxon>
        <taxon>Actinomycetota</taxon>
        <taxon>Actinomycetes</taxon>
        <taxon>Micrococcales</taxon>
        <taxon>Promicromonosporaceae</taxon>
        <taxon>Antribacter</taxon>
    </lineage>
</organism>
<dbReference type="GO" id="GO:0005975">
    <property type="term" value="P:carbohydrate metabolic process"/>
    <property type="evidence" value="ECO:0007669"/>
    <property type="project" value="UniProtKB-ARBA"/>
</dbReference>
<dbReference type="InterPro" id="IPR035986">
    <property type="entry name" value="PKD_dom_sf"/>
</dbReference>
<comment type="caution">
    <text evidence="2">The sequence shown here is derived from an EMBL/GenBank/DDBJ whole genome shotgun (WGS) entry which is preliminary data.</text>
</comment>
<dbReference type="EMBL" id="JAKGSG010000020">
    <property type="protein sequence ID" value="MCF4120400.1"/>
    <property type="molecule type" value="Genomic_DNA"/>
</dbReference>
<dbReference type="PROSITE" id="PS50093">
    <property type="entry name" value="PKD"/>
    <property type="match status" value="1"/>
</dbReference>
<evidence type="ECO:0000259" key="1">
    <source>
        <dbReference type="PROSITE" id="PS50093"/>
    </source>
</evidence>
<feature type="domain" description="PKD" evidence="1">
    <location>
        <begin position="183"/>
        <end position="228"/>
    </location>
</feature>
<accession>A0AA41QBH6</accession>
<dbReference type="InterPro" id="IPR013783">
    <property type="entry name" value="Ig-like_fold"/>
</dbReference>
<dbReference type="SUPFAM" id="SSF49299">
    <property type="entry name" value="PKD domain"/>
    <property type="match status" value="1"/>
</dbReference>
<gene>
    <name evidence="2" type="ORF">L1785_05355</name>
</gene>
<proteinExistence type="predicted"/>
<dbReference type="Proteomes" id="UP001165405">
    <property type="component" value="Unassembled WGS sequence"/>
</dbReference>
<evidence type="ECO:0000313" key="3">
    <source>
        <dbReference type="Proteomes" id="UP001165405"/>
    </source>
</evidence>
<dbReference type="AlphaFoldDB" id="A0AA41QBH6"/>
<protein>
    <submittedName>
        <fullName evidence="2">PKD domain-containing protein</fullName>
    </submittedName>
</protein>
<name>A0AA41QBH6_9MICO</name>
<keyword evidence="3" id="KW-1185">Reference proteome</keyword>
<sequence length="272" mass="29003">MADDRPVYLSGNTRADEHSVNVEARVPESTEFAPADAPPDTARYYRATPDLCALLDLDIAGNVRGIRYDIATSCAEGIELGGIPLECAEGEEYSAALFRQVQTSTGWGEPELVAGEECRAPADLSAEAARAWGALQIAPPGINVQPPDGWTLVNIDTITYTQGGAQEFDVVLLGTPVTIRAVPTEFTWDYGDGTPALVTIDPGAPYPRHTISHAYAAPGSATVSLTTSWRGQFRVAGETTWTDVPGTAVTQSSSGPIEVHEARTRLVEDLYP</sequence>